<accession>A0A1C7MQ67</accession>
<proteinExistence type="predicted"/>
<keyword evidence="3" id="KW-1185">Reference proteome</keyword>
<evidence type="ECO:0000256" key="1">
    <source>
        <dbReference type="SAM" id="MobiDB-lite"/>
    </source>
</evidence>
<sequence length="214" mass="22215">MSSTGPPGSSGGVESQLGSSADRPIELDLDIDMDIFGDGGGSNSGLNSNAPVPEMFAQHSNSGLNSQQASEPANAVKLKEENDAIDLEILKHLHNHTSNSGDIFAPLGETTSQNPQPHGSAGPPQFHPHESQKQPSPSSILASFGAGSSNSIEPVSTSSGGEAPFDLGNLDLSNFSQLESGFFDEHTASSEMDMIGMDDIFNMEAEATGKEKAS</sequence>
<organism evidence="2 3">
    <name type="scientific">Grifola frondosa</name>
    <name type="common">Maitake</name>
    <name type="synonym">Polyporus frondosus</name>
    <dbReference type="NCBI Taxonomy" id="5627"/>
    <lineage>
        <taxon>Eukaryota</taxon>
        <taxon>Fungi</taxon>
        <taxon>Dikarya</taxon>
        <taxon>Basidiomycota</taxon>
        <taxon>Agaricomycotina</taxon>
        <taxon>Agaricomycetes</taxon>
        <taxon>Polyporales</taxon>
        <taxon>Grifolaceae</taxon>
        <taxon>Grifola</taxon>
    </lineage>
</organism>
<dbReference type="EMBL" id="LUGG01000001">
    <property type="protein sequence ID" value="OBZ78992.1"/>
    <property type="molecule type" value="Genomic_DNA"/>
</dbReference>
<comment type="caution">
    <text evidence="2">The sequence shown here is derived from an EMBL/GenBank/DDBJ whole genome shotgun (WGS) entry which is preliminary data.</text>
</comment>
<feature type="region of interest" description="Disordered" evidence="1">
    <location>
        <begin position="100"/>
        <end position="170"/>
    </location>
</feature>
<evidence type="ECO:0000313" key="2">
    <source>
        <dbReference type="EMBL" id="OBZ78992.1"/>
    </source>
</evidence>
<feature type="region of interest" description="Disordered" evidence="1">
    <location>
        <begin position="1"/>
        <end position="77"/>
    </location>
</feature>
<name>A0A1C7MQ67_GRIFR</name>
<reference evidence="2 3" key="1">
    <citation type="submission" date="2016-03" db="EMBL/GenBank/DDBJ databases">
        <title>Whole genome sequencing of Grifola frondosa 9006-11.</title>
        <authorList>
            <person name="Min B."/>
            <person name="Park H."/>
            <person name="Kim J.-G."/>
            <person name="Cho H."/>
            <person name="Oh Y.-L."/>
            <person name="Kong W.-S."/>
            <person name="Choi I.-G."/>
        </authorList>
    </citation>
    <scope>NUCLEOTIDE SEQUENCE [LARGE SCALE GENOMIC DNA]</scope>
    <source>
        <strain evidence="2 3">9006-11</strain>
    </source>
</reference>
<feature type="compositionally biased region" description="Polar residues" evidence="1">
    <location>
        <begin position="133"/>
        <end position="160"/>
    </location>
</feature>
<protein>
    <submittedName>
        <fullName evidence="2">Uncharacterized protein</fullName>
    </submittedName>
</protein>
<evidence type="ECO:0000313" key="3">
    <source>
        <dbReference type="Proteomes" id="UP000092993"/>
    </source>
</evidence>
<feature type="compositionally biased region" description="Polar residues" evidence="1">
    <location>
        <begin position="58"/>
        <end position="71"/>
    </location>
</feature>
<dbReference type="Proteomes" id="UP000092993">
    <property type="component" value="Unassembled WGS sequence"/>
</dbReference>
<dbReference type="AlphaFoldDB" id="A0A1C7MQ67"/>
<gene>
    <name evidence="2" type="ORF">A0H81_00305</name>
</gene>